<evidence type="ECO:0000313" key="1">
    <source>
        <dbReference type="EMBL" id="GAG23260.1"/>
    </source>
</evidence>
<accession>X0VY53</accession>
<feature type="non-terminal residue" evidence="1">
    <location>
        <position position="1"/>
    </location>
</feature>
<proteinExistence type="predicted"/>
<gene>
    <name evidence="1" type="ORF">S01H1_49561</name>
</gene>
<evidence type="ECO:0008006" key="2">
    <source>
        <dbReference type="Google" id="ProtNLM"/>
    </source>
</evidence>
<name>X0VY53_9ZZZZ</name>
<dbReference type="AlphaFoldDB" id="X0VY53"/>
<reference evidence="1" key="1">
    <citation type="journal article" date="2014" name="Front. Microbiol.">
        <title>High frequency of phylogenetically diverse reductive dehalogenase-homologous genes in deep subseafloor sedimentary metagenomes.</title>
        <authorList>
            <person name="Kawai M."/>
            <person name="Futagami T."/>
            <person name="Toyoda A."/>
            <person name="Takaki Y."/>
            <person name="Nishi S."/>
            <person name="Hori S."/>
            <person name="Arai W."/>
            <person name="Tsubouchi T."/>
            <person name="Morono Y."/>
            <person name="Uchiyama I."/>
            <person name="Ito T."/>
            <person name="Fujiyama A."/>
            <person name="Inagaki F."/>
            <person name="Takami H."/>
        </authorList>
    </citation>
    <scope>NUCLEOTIDE SEQUENCE</scope>
    <source>
        <strain evidence="1">Expedition CK06-06</strain>
    </source>
</reference>
<sequence>RLTVSRNVVPLGGMVDLGWELRGRIDRIGTLTIELKGREEATYRRGTTTHTDAKEFFKLPIAEITDVRDMGVGKTSFTVPTDTIHSFEAENNKIVWSLVVHGDIAYWPDVNDEFDFKVLPYAPKERGL</sequence>
<organism evidence="1">
    <name type="scientific">marine sediment metagenome</name>
    <dbReference type="NCBI Taxonomy" id="412755"/>
    <lineage>
        <taxon>unclassified sequences</taxon>
        <taxon>metagenomes</taxon>
        <taxon>ecological metagenomes</taxon>
    </lineage>
</organism>
<protein>
    <recommendedName>
        <fullName evidence="2">Arrestin-like N-terminal domain-containing protein</fullName>
    </recommendedName>
</protein>
<comment type="caution">
    <text evidence="1">The sequence shown here is derived from an EMBL/GenBank/DDBJ whole genome shotgun (WGS) entry which is preliminary data.</text>
</comment>
<dbReference type="EMBL" id="BARS01031890">
    <property type="protein sequence ID" value="GAG23260.1"/>
    <property type="molecule type" value="Genomic_DNA"/>
</dbReference>